<dbReference type="PANTHER" id="PTHR35149:SF1">
    <property type="entry name" value="DUF5655 DOMAIN-CONTAINING PROTEIN"/>
    <property type="match status" value="1"/>
</dbReference>
<feature type="compositionally biased region" description="Acidic residues" evidence="1">
    <location>
        <begin position="650"/>
        <end position="665"/>
    </location>
</feature>
<feature type="region of interest" description="Disordered" evidence="1">
    <location>
        <begin position="635"/>
        <end position="714"/>
    </location>
</feature>
<sequence length="796" mass="91209">MGTANGHHPRRQNQGQGNMAGAQQHQTAIRDVRDCTLAQLFGEDNDKLFTEKRLKGIFGETTKHQQIILSVPIYQRRYCWTPQMVTRLLSDVHDACKERAPYHPLGTIVLAPQQNSKRVLDIVDGQQRLTTMILLLSVFRHFAPPNQKQVYTKWIKSAVPKDYFTYRLNLAAPYHQAFCDHFLDPADLEEHLDKDYELAVPDRDARPVVELLSENVRELAGILENMERESREKLAHYFYKRCRFLVIYTHDVDSAYRIFTSLNVPGVPLTPVDYLKAVTFGKLKASVGDGYELKVGQWVKAEKQLGNTANFSELLDHLYRIEMAGTAQKSSFLLSFSASLGNTNSPYHRYMFDTLTPGILIDKIKTHSVLWRSIMEPSRTALDWAQVRENKSRIHLKTTFDIGLLWRTWLTVALAAGKFNIKLLQQEEFWNRLEKLIAVLFVGYKQPRKGVDSLKEKLIIRFYDILKDIATARSDEMVCTALEPRPQEIKVFLTRINGNLYGGAGIFATQYILRRINAEMSSTKVAYDWEKVQIEHIYPQNPGRAWDKIDFQGNTNRLGNLCLLPASTNIQCSNAPWATKKDIYTENRKGEMVPFALTTMTLVKADQQWTCLEFEKRHAKLLKYIAEIYKVNPPATIGRRPRNAGASNSEEIEEDEDEEDEEDEERLNRTLPNDLANMTADDKYVPEEYSFNEADDGEDDGKDTDSKKRVCAARESDKKIKKKQKVASHRAPATLATQQLLCNKVCGDRQPCSREAKPGRKSCMQCHHVFVSGPRTDQPCPTRTYSGRKYCSVHKL</sequence>
<feature type="compositionally biased region" description="Low complexity" evidence="1">
    <location>
        <begin position="12"/>
        <end position="26"/>
    </location>
</feature>
<feature type="domain" description="GmrSD restriction endonucleases N-terminal" evidence="2">
    <location>
        <begin position="64"/>
        <end position="278"/>
    </location>
</feature>
<reference evidence="4 5" key="1">
    <citation type="submission" date="2009-08" db="EMBL/GenBank/DDBJ databases">
        <title>The Genome Sequence of Spizellomyces punctatus strain DAOM BR117.</title>
        <authorList>
            <consortium name="The Broad Institute Genome Sequencing Platform"/>
            <person name="Russ C."/>
            <person name="Cuomo C."/>
            <person name="Shea T."/>
            <person name="Young S.K."/>
            <person name="Zeng Q."/>
            <person name="Koehrsen M."/>
            <person name="Haas B."/>
            <person name="Borodovsky M."/>
            <person name="Guigo R."/>
            <person name="Alvarado L."/>
            <person name="Berlin A."/>
            <person name="Bochicchio J."/>
            <person name="Borenstein D."/>
            <person name="Chapman S."/>
            <person name="Chen Z."/>
            <person name="Engels R."/>
            <person name="Freedman E."/>
            <person name="Gellesch M."/>
            <person name="Goldberg J."/>
            <person name="Griggs A."/>
            <person name="Gujja S."/>
            <person name="Heiman D."/>
            <person name="Hepburn T."/>
            <person name="Howarth C."/>
            <person name="Jen D."/>
            <person name="Larson L."/>
            <person name="Lewis B."/>
            <person name="Mehta T."/>
            <person name="Park D."/>
            <person name="Pearson M."/>
            <person name="Roberts A."/>
            <person name="Saif S."/>
            <person name="Shenoy N."/>
            <person name="Sisk P."/>
            <person name="Stolte C."/>
            <person name="Sykes S."/>
            <person name="Thomson T."/>
            <person name="Walk T."/>
            <person name="White J."/>
            <person name="Yandava C."/>
            <person name="Burger G."/>
            <person name="Gray M.W."/>
            <person name="Holland P.W.H."/>
            <person name="King N."/>
            <person name="Lang F.B.F."/>
            <person name="Roger A.J."/>
            <person name="Ruiz-Trillo I."/>
            <person name="Lander E."/>
            <person name="Nusbaum C."/>
        </authorList>
    </citation>
    <scope>NUCLEOTIDE SEQUENCE [LARGE SCALE GENOMIC DNA]</scope>
    <source>
        <strain evidence="4 5">DAOM BR117</strain>
    </source>
</reference>
<evidence type="ECO:0000313" key="4">
    <source>
        <dbReference type="EMBL" id="KND02606.1"/>
    </source>
</evidence>
<feature type="region of interest" description="Disordered" evidence="1">
    <location>
        <begin position="1"/>
        <end position="26"/>
    </location>
</feature>
<proteinExistence type="predicted"/>
<dbReference type="InterPro" id="IPR011089">
    <property type="entry name" value="GmrSD_C"/>
</dbReference>
<keyword evidence="5" id="KW-1185">Reference proteome</keyword>
<evidence type="ECO:0000256" key="1">
    <source>
        <dbReference type="SAM" id="MobiDB-lite"/>
    </source>
</evidence>
<feature type="domain" description="GmrSD restriction endonucleases C-terminal" evidence="3">
    <location>
        <begin position="508"/>
        <end position="623"/>
    </location>
</feature>
<feature type="compositionally biased region" description="Acidic residues" evidence="1">
    <location>
        <begin position="693"/>
        <end position="702"/>
    </location>
</feature>
<evidence type="ECO:0008006" key="6">
    <source>
        <dbReference type="Google" id="ProtNLM"/>
    </source>
</evidence>
<dbReference type="RefSeq" id="XP_016610645.1">
    <property type="nucleotide sequence ID" value="XM_016751344.1"/>
</dbReference>
<dbReference type="eggNOG" id="ENOG502SFFH">
    <property type="taxonomic scope" value="Eukaryota"/>
</dbReference>
<dbReference type="VEuPathDB" id="FungiDB:SPPG_03059"/>
<dbReference type="Pfam" id="PF03235">
    <property type="entry name" value="GmrSD_N"/>
    <property type="match status" value="1"/>
</dbReference>
<dbReference type="OrthoDB" id="2146960at2759"/>
<dbReference type="PANTHER" id="PTHR35149">
    <property type="entry name" value="SLL5132 PROTEIN"/>
    <property type="match status" value="1"/>
</dbReference>
<dbReference type="EMBL" id="KQ257453">
    <property type="protein sequence ID" value="KND02606.1"/>
    <property type="molecule type" value="Genomic_DNA"/>
</dbReference>
<evidence type="ECO:0000313" key="5">
    <source>
        <dbReference type="Proteomes" id="UP000053201"/>
    </source>
</evidence>
<organism evidence="4 5">
    <name type="scientific">Spizellomyces punctatus (strain DAOM BR117)</name>
    <dbReference type="NCBI Taxonomy" id="645134"/>
    <lineage>
        <taxon>Eukaryota</taxon>
        <taxon>Fungi</taxon>
        <taxon>Fungi incertae sedis</taxon>
        <taxon>Chytridiomycota</taxon>
        <taxon>Chytridiomycota incertae sedis</taxon>
        <taxon>Chytridiomycetes</taxon>
        <taxon>Spizellomycetales</taxon>
        <taxon>Spizellomycetaceae</taxon>
        <taxon>Spizellomyces</taxon>
    </lineage>
</organism>
<evidence type="ECO:0000259" key="2">
    <source>
        <dbReference type="Pfam" id="PF03235"/>
    </source>
</evidence>
<dbReference type="Proteomes" id="UP000053201">
    <property type="component" value="Unassembled WGS sequence"/>
</dbReference>
<evidence type="ECO:0000259" key="3">
    <source>
        <dbReference type="Pfam" id="PF07510"/>
    </source>
</evidence>
<dbReference type="GeneID" id="27686606"/>
<dbReference type="Pfam" id="PF07510">
    <property type="entry name" value="GmrSD_C"/>
    <property type="match status" value="1"/>
</dbReference>
<name>A0A0L0HMG9_SPIPD</name>
<protein>
    <recommendedName>
        <fullName evidence="6">DUF262 domain-containing protein</fullName>
    </recommendedName>
</protein>
<feature type="compositionally biased region" description="Basic and acidic residues" evidence="1">
    <location>
        <begin position="703"/>
        <end position="714"/>
    </location>
</feature>
<dbReference type="InterPro" id="IPR004919">
    <property type="entry name" value="GmrSD_N"/>
</dbReference>
<dbReference type="InParanoid" id="A0A0L0HMG9"/>
<accession>A0A0L0HMG9</accession>
<gene>
    <name evidence="4" type="ORF">SPPG_03059</name>
</gene>
<dbReference type="AlphaFoldDB" id="A0A0L0HMG9"/>